<feature type="binding site" evidence="4">
    <location>
        <position position="88"/>
    </location>
    <ligand>
        <name>substrate</name>
    </ligand>
</feature>
<evidence type="ECO:0000259" key="8">
    <source>
        <dbReference type="PROSITE" id="PS51084"/>
    </source>
</evidence>
<evidence type="ECO:0000256" key="5">
    <source>
        <dbReference type="PROSITE-ProRule" id="PRU00464"/>
    </source>
</evidence>
<evidence type="ECO:0000256" key="1">
    <source>
        <dbReference type="ARBA" id="ARBA00022741"/>
    </source>
</evidence>
<comment type="catalytic activity">
    <reaction evidence="6">
        <text>P(1),P(3)-bis(5'-adenosyl) triphosphate + H2O = AMP + ADP + 2 H(+)</text>
        <dbReference type="Rhea" id="RHEA:13893"/>
        <dbReference type="ChEBI" id="CHEBI:15377"/>
        <dbReference type="ChEBI" id="CHEBI:15378"/>
        <dbReference type="ChEBI" id="CHEBI:58529"/>
        <dbReference type="ChEBI" id="CHEBI:456215"/>
        <dbReference type="ChEBI" id="CHEBI:456216"/>
        <dbReference type="EC" id="3.6.1.29"/>
    </reaction>
</comment>
<gene>
    <name evidence="9" type="ORF">LTR62_003011</name>
</gene>
<dbReference type="SUPFAM" id="SSF54197">
    <property type="entry name" value="HIT-like"/>
    <property type="match status" value="1"/>
</dbReference>
<reference evidence="9" key="1">
    <citation type="submission" date="2023-08" db="EMBL/GenBank/DDBJ databases">
        <title>Black Yeasts Isolated from many extreme environments.</title>
        <authorList>
            <person name="Coleine C."/>
            <person name="Stajich J.E."/>
            <person name="Selbmann L."/>
        </authorList>
    </citation>
    <scope>NUCLEOTIDE SEQUENCE</scope>
    <source>
        <strain evidence="9">CCFEE 5401</strain>
    </source>
</reference>
<dbReference type="InterPro" id="IPR011146">
    <property type="entry name" value="HIT-like"/>
</dbReference>
<feature type="binding site" evidence="4">
    <location>
        <position position="103"/>
    </location>
    <ligand>
        <name>substrate</name>
    </ligand>
</feature>
<keyword evidence="2 6" id="KW-0378">Hydrolase</keyword>
<dbReference type="InterPro" id="IPR051884">
    <property type="entry name" value="Bis(5'-adenosyl)-TPase_reg"/>
</dbReference>
<evidence type="ECO:0000313" key="9">
    <source>
        <dbReference type="EMBL" id="KAK5118496.1"/>
    </source>
</evidence>
<feature type="region of interest" description="Disordered" evidence="7">
    <location>
        <begin position="123"/>
        <end position="179"/>
    </location>
</feature>
<evidence type="ECO:0000256" key="2">
    <source>
        <dbReference type="ARBA" id="ARBA00022801"/>
    </source>
</evidence>
<dbReference type="AlphaFoldDB" id="A0AAN7TQ04"/>
<protein>
    <recommendedName>
        <fullName evidence="6">Bis(5'-adenosyl)-triphosphatase</fullName>
        <ecNumber evidence="6">3.6.1.29</ecNumber>
    </recommendedName>
</protein>
<keyword evidence="1 6" id="KW-0547">Nucleotide-binding</keyword>
<dbReference type="InterPro" id="IPR039383">
    <property type="entry name" value="FHIT"/>
</dbReference>
<comment type="caution">
    <text evidence="9">The sequence shown here is derived from an EMBL/GenBank/DDBJ whole genome shotgun (WGS) entry which is preliminary data.</text>
</comment>
<feature type="binding site" evidence="4">
    <location>
        <position position="32"/>
    </location>
    <ligand>
        <name>substrate</name>
    </ligand>
</feature>
<dbReference type="Pfam" id="PF01230">
    <property type="entry name" value="HIT"/>
    <property type="match status" value="1"/>
</dbReference>
<evidence type="ECO:0000313" key="10">
    <source>
        <dbReference type="Proteomes" id="UP001310890"/>
    </source>
</evidence>
<organism evidence="9 10">
    <name type="scientific">Meristemomyces frigidus</name>
    <dbReference type="NCBI Taxonomy" id="1508187"/>
    <lineage>
        <taxon>Eukaryota</taxon>
        <taxon>Fungi</taxon>
        <taxon>Dikarya</taxon>
        <taxon>Ascomycota</taxon>
        <taxon>Pezizomycotina</taxon>
        <taxon>Dothideomycetes</taxon>
        <taxon>Dothideomycetidae</taxon>
        <taxon>Mycosphaerellales</taxon>
        <taxon>Teratosphaeriaceae</taxon>
        <taxon>Meristemomyces</taxon>
    </lineage>
</organism>
<feature type="binding site" evidence="4">
    <location>
        <begin position="94"/>
        <end position="97"/>
    </location>
    <ligand>
        <name>substrate</name>
    </ligand>
</feature>
<dbReference type="EMBL" id="JAVRRL010000002">
    <property type="protein sequence ID" value="KAK5118496.1"/>
    <property type="molecule type" value="Genomic_DNA"/>
</dbReference>
<name>A0AAN7TQ04_9PEZI</name>
<comment type="cofactor">
    <cofactor evidence="6">
        <name>Mn(2+)</name>
        <dbReference type="ChEBI" id="CHEBI:29035"/>
    </cofactor>
</comment>
<evidence type="ECO:0000256" key="6">
    <source>
        <dbReference type="RuleBase" id="RU366076"/>
    </source>
</evidence>
<feature type="active site" description="Tele-AMP-histidine intermediate" evidence="3">
    <location>
        <position position="101"/>
    </location>
</feature>
<proteinExistence type="predicted"/>
<dbReference type="CDD" id="cd01275">
    <property type="entry name" value="FHIT"/>
    <property type="match status" value="1"/>
</dbReference>
<feature type="domain" description="HIT" evidence="8">
    <location>
        <begin position="7"/>
        <end position="114"/>
    </location>
</feature>
<dbReference type="PANTHER" id="PTHR46243:SF1">
    <property type="entry name" value="BIS(5'-ADENOSYL)-TRIPHOSPHATASE"/>
    <property type="match status" value="1"/>
</dbReference>
<dbReference type="GO" id="GO:0000166">
    <property type="term" value="F:nucleotide binding"/>
    <property type="evidence" value="ECO:0007669"/>
    <property type="project" value="UniProtKB-KW"/>
</dbReference>
<accession>A0AAN7TQ04</accession>
<evidence type="ECO:0000256" key="4">
    <source>
        <dbReference type="PIRSR" id="PIRSR639383-2"/>
    </source>
</evidence>
<dbReference type="GO" id="GO:0047710">
    <property type="term" value="F:bis(5'-adenosyl)-triphosphatase activity"/>
    <property type="evidence" value="ECO:0007669"/>
    <property type="project" value="UniProtKB-UniRule"/>
</dbReference>
<evidence type="ECO:0000256" key="3">
    <source>
        <dbReference type="PIRSR" id="PIRSR639383-1"/>
    </source>
</evidence>
<dbReference type="Gene3D" id="3.30.428.10">
    <property type="entry name" value="HIT-like"/>
    <property type="match status" value="1"/>
</dbReference>
<dbReference type="PROSITE" id="PS51084">
    <property type="entry name" value="HIT_2"/>
    <property type="match status" value="1"/>
</dbReference>
<dbReference type="PANTHER" id="PTHR46243">
    <property type="entry name" value="BIS(5'-ADENOSYL)-TRIPHOSPHATASE"/>
    <property type="match status" value="1"/>
</dbReference>
<dbReference type="InterPro" id="IPR036265">
    <property type="entry name" value="HIT-like_sf"/>
</dbReference>
<sequence length="179" mass="19973">MAAFPGRLIHFAKFDVTSQVFHVTKHSFALVNLKPLLPGHILVSPLAVKPSLSDLTTEEISDLFLTVTRVQRTLKRLYKADAFNVAVQDGEAAGQSVPHVHCHVIPRQREDAGGDDKVHQWLEGEEGDVGKHQSEAEGDSKQWAKDEDRKPRGKQEMEAEAGWLREEMSKDEQSEAGKL</sequence>
<dbReference type="Proteomes" id="UP001310890">
    <property type="component" value="Unassembled WGS sequence"/>
</dbReference>
<dbReference type="EC" id="3.6.1.29" evidence="6"/>
<evidence type="ECO:0000256" key="7">
    <source>
        <dbReference type="SAM" id="MobiDB-lite"/>
    </source>
</evidence>
<feature type="short sequence motif" description="Histidine triad motif" evidence="5">
    <location>
        <begin position="99"/>
        <end position="103"/>
    </location>
</feature>
<dbReference type="FunFam" id="3.30.428.10:FF:000011">
    <property type="entry name" value="Fragile histidine triad"/>
    <property type="match status" value="1"/>
</dbReference>